<name>A0ABP1HGT2_9EUKA</name>
<protein>
    <submittedName>
        <fullName evidence="1">Hypothetical_protein</fullName>
    </submittedName>
</protein>
<accession>A0ABP1HGT2</accession>
<evidence type="ECO:0000313" key="1">
    <source>
        <dbReference type="EMBL" id="CAL5994218.1"/>
    </source>
</evidence>
<reference evidence="1 2" key="1">
    <citation type="submission" date="2024-07" db="EMBL/GenBank/DDBJ databases">
        <authorList>
            <person name="Akdeniz Z."/>
        </authorList>
    </citation>
    <scope>NUCLEOTIDE SEQUENCE [LARGE SCALE GENOMIC DNA]</scope>
</reference>
<evidence type="ECO:0000313" key="2">
    <source>
        <dbReference type="Proteomes" id="UP001642409"/>
    </source>
</evidence>
<dbReference type="Proteomes" id="UP001642409">
    <property type="component" value="Unassembled WGS sequence"/>
</dbReference>
<comment type="caution">
    <text evidence="1">The sequence shown here is derived from an EMBL/GenBank/DDBJ whole genome shotgun (WGS) entry which is preliminary data.</text>
</comment>
<keyword evidence="2" id="KW-1185">Reference proteome</keyword>
<proteinExistence type="predicted"/>
<sequence length="188" mass="21208">MSTAGPLKISALSFAGSGKILFNQAFISSLNASPNRSRKGMSLDLCCILGSSVYVTVQILPEFMDGVELVVFSSSISKKHYFKTILQFNQQKTPLFFTSRAQQQRNNFPPKIYSDLKDSLKAQLNVQVQISYTYQNFAYCFQDVIGITSIKITINQKNKNKYIVELHTNRNIARPKGLLQYVPCAELF</sequence>
<dbReference type="EMBL" id="CAXDID020000031">
    <property type="protein sequence ID" value="CAL5994218.1"/>
    <property type="molecule type" value="Genomic_DNA"/>
</dbReference>
<gene>
    <name evidence="1" type="ORF">HINF_LOCUS13445</name>
</gene>
<organism evidence="1 2">
    <name type="scientific">Hexamita inflata</name>
    <dbReference type="NCBI Taxonomy" id="28002"/>
    <lineage>
        <taxon>Eukaryota</taxon>
        <taxon>Metamonada</taxon>
        <taxon>Diplomonadida</taxon>
        <taxon>Hexamitidae</taxon>
        <taxon>Hexamitinae</taxon>
        <taxon>Hexamita</taxon>
    </lineage>
</organism>